<keyword evidence="3" id="KW-1185">Reference proteome</keyword>
<sequence length="282" mass="31221">MVHVNFAVFLLWDFISLHERMQRRKKFEFARILISTSCMEFIHMKVAIDMGESKFHITVIEDIRSEALLTTQALVPPPTAEDIFCTHKSEFSGSKSTNHDGRVATPRSLASKMTMTIIALMNLAPTSCSIFCRENKNMHMHAAPEICSSLHGLNLNCATWNNELAYHTKNASSSSFNEDKSDNSSEHVSNSRVGASPNNSSTNYGVPSPVELNNNHPSYGGSQLRQQNNQNAKKAYELSSPLLHANSCYEDTLASLASQNIHIAPAVQPSPINLEILKADLC</sequence>
<gene>
    <name evidence="2" type="ORF">GH714_021962</name>
</gene>
<proteinExistence type="predicted"/>
<name>A0A6A6LAQ1_HEVBR</name>
<evidence type="ECO:0000313" key="2">
    <source>
        <dbReference type="EMBL" id="KAF2297368.1"/>
    </source>
</evidence>
<protein>
    <submittedName>
        <fullName evidence="2">Uncharacterized protein</fullName>
    </submittedName>
</protein>
<dbReference type="AlphaFoldDB" id="A0A6A6LAQ1"/>
<organism evidence="2 3">
    <name type="scientific">Hevea brasiliensis</name>
    <name type="common">Para rubber tree</name>
    <name type="synonym">Siphonia brasiliensis</name>
    <dbReference type="NCBI Taxonomy" id="3981"/>
    <lineage>
        <taxon>Eukaryota</taxon>
        <taxon>Viridiplantae</taxon>
        <taxon>Streptophyta</taxon>
        <taxon>Embryophyta</taxon>
        <taxon>Tracheophyta</taxon>
        <taxon>Spermatophyta</taxon>
        <taxon>Magnoliopsida</taxon>
        <taxon>eudicotyledons</taxon>
        <taxon>Gunneridae</taxon>
        <taxon>Pentapetalae</taxon>
        <taxon>rosids</taxon>
        <taxon>fabids</taxon>
        <taxon>Malpighiales</taxon>
        <taxon>Euphorbiaceae</taxon>
        <taxon>Crotonoideae</taxon>
        <taxon>Micrandreae</taxon>
        <taxon>Hevea</taxon>
    </lineage>
</organism>
<accession>A0A6A6LAQ1</accession>
<feature type="region of interest" description="Disordered" evidence="1">
    <location>
        <begin position="172"/>
        <end position="233"/>
    </location>
</feature>
<reference evidence="2 3" key="1">
    <citation type="journal article" date="2020" name="Mol. Plant">
        <title>The Chromosome-Based Rubber Tree Genome Provides New Insights into Spurge Genome Evolution and Rubber Biosynthesis.</title>
        <authorList>
            <person name="Liu J."/>
            <person name="Shi C."/>
            <person name="Shi C.C."/>
            <person name="Li W."/>
            <person name="Zhang Q.J."/>
            <person name="Zhang Y."/>
            <person name="Li K."/>
            <person name="Lu H.F."/>
            <person name="Shi C."/>
            <person name="Zhu S.T."/>
            <person name="Xiao Z.Y."/>
            <person name="Nan H."/>
            <person name="Yue Y."/>
            <person name="Zhu X.G."/>
            <person name="Wu Y."/>
            <person name="Hong X.N."/>
            <person name="Fan G.Y."/>
            <person name="Tong Y."/>
            <person name="Zhang D."/>
            <person name="Mao C.L."/>
            <person name="Liu Y.L."/>
            <person name="Hao S.J."/>
            <person name="Liu W.Q."/>
            <person name="Lv M.Q."/>
            <person name="Zhang H.B."/>
            <person name="Liu Y."/>
            <person name="Hu-Tang G.R."/>
            <person name="Wang J.P."/>
            <person name="Wang J.H."/>
            <person name="Sun Y.H."/>
            <person name="Ni S.B."/>
            <person name="Chen W.B."/>
            <person name="Zhang X.C."/>
            <person name="Jiao Y.N."/>
            <person name="Eichler E.E."/>
            <person name="Li G.H."/>
            <person name="Liu X."/>
            <person name="Gao L.Z."/>
        </authorList>
    </citation>
    <scope>NUCLEOTIDE SEQUENCE [LARGE SCALE GENOMIC DNA]</scope>
    <source>
        <strain evidence="3">cv. GT1</strain>
        <tissue evidence="2">Leaf</tissue>
    </source>
</reference>
<comment type="caution">
    <text evidence="2">The sequence shown here is derived from an EMBL/GenBank/DDBJ whole genome shotgun (WGS) entry which is preliminary data.</text>
</comment>
<feature type="compositionally biased region" description="Polar residues" evidence="1">
    <location>
        <begin position="186"/>
        <end position="232"/>
    </location>
</feature>
<dbReference type="Proteomes" id="UP000467840">
    <property type="component" value="Chromosome 18"/>
</dbReference>
<dbReference type="EMBL" id="JAAGAX010000012">
    <property type="protein sequence ID" value="KAF2297368.1"/>
    <property type="molecule type" value="Genomic_DNA"/>
</dbReference>
<evidence type="ECO:0000256" key="1">
    <source>
        <dbReference type="SAM" id="MobiDB-lite"/>
    </source>
</evidence>
<evidence type="ECO:0000313" key="3">
    <source>
        <dbReference type="Proteomes" id="UP000467840"/>
    </source>
</evidence>